<gene>
    <name evidence="1" type="ORF">MENTE1834_LOCUS6882</name>
</gene>
<keyword evidence="2" id="KW-1185">Reference proteome</keyword>
<comment type="caution">
    <text evidence="1">The sequence shown here is derived from an EMBL/GenBank/DDBJ whole genome shotgun (WGS) entry which is preliminary data.</text>
</comment>
<sequence length="54" mass="6632">MIDFLQLEYTFIHGIKPQPLDYFKGHIPPSKFSSFLIHFNKHLRHQQENIFRIY</sequence>
<organism evidence="1 2">
    <name type="scientific">Meloidogyne enterolobii</name>
    <name type="common">Root-knot nematode worm</name>
    <name type="synonym">Meloidogyne mayaguensis</name>
    <dbReference type="NCBI Taxonomy" id="390850"/>
    <lineage>
        <taxon>Eukaryota</taxon>
        <taxon>Metazoa</taxon>
        <taxon>Ecdysozoa</taxon>
        <taxon>Nematoda</taxon>
        <taxon>Chromadorea</taxon>
        <taxon>Rhabditida</taxon>
        <taxon>Tylenchina</taxon>
        <taxon>Tylenchomorpha</taxon>
        <taxon>Tylenchoidea</taxon>
        <taxon>Meloidogynidae</taxon>
        <taxon>Meloidogyninae</taxon>
        <taxon>Meloidogyne</taxon>
    </lineage>
</organism>
<proteinExistence type="predicted"/>
<protein>
    <submittedName>
        <fullName evidence="1">Uncharacterized protein</fullName>
    </submittedName>
</protein>
<dbReference type="Proteomes" id="UP001497535">
    <property type="component" value="Unassembled WGS sequence"/>
</dbReference>
<name>A0ACB0Y2G4_MELEN</name>
<accession>A0ACB0Y2G4</accession>
<reference evidence="1" key="1">
    <citation type="submission" date="2023-11" db="EMBL/GenBank/DDBJ databases">
        <authorList>
            <person name="Poullet M."/>
        </authorList>
    </citation>
    <scope>NUCLEOTIDE SEQUENCE</scope>
    <source>
        <strain evidence="1">E1834</strain>
    </source>
</reference>
<evidence type="ECO:0000313" key="2">
    <source>
        <dbReference type="Proteomes" id="UP001497535"/>
    </source>
</evidence>
<evidence type="ECO:0000313" key="1">
    <source>
        <dbReference type="EMBL" id="CAK5029329.1"/>
    </source>
</evidence>
<dbReference type="EMBL" id="CAVMJV010000005">
    <property type="protein sequence ID" value="CAK5029329.1"/>
    <property type="molecule type" value="Genomic_DNA"/>
</dbReference>